<proteinExistence type="predicted"/>
<organism evidence="1 2">
    <name type="scientific">Flavobacterium stagni</name>
    <dbReference type="NCBI Taxonomy" id="2506421"/>
    <lineage>
        <taxon>Bacteria</taxon>
        <taxon>Pseudomonadati</taxon>
        <taxon>Bacteroidota</taxon>
        <taxon>Flavobacteriia</taxon>
        <taxon>Flavobacteriales</taxon>
        <taxon>Flavobacteriaceae</taxon>
        <taxon>Flavobacterium</taxon>
    </lineage>
</organism>
<keyword evidence="2" id="KW-1185">Reference proteome</keyword>
<dbReference type="PROSITE" id="PS51257">
    <property type="entry name" value="PROKAR_LIPOPROTEIN"/>
    <property type="match status" value="1"/>
</dbReference>
<evidence type="ECO:0000313" key="1">
    <source>
        <dbReference type="EMBL" id="RXR24249.1"/>
    </source>
</evidence>
<dbReference type="OrthoDB" id="705595at2"/>
<accession>A0A4Q1KCK9</accession>
<dbReference type="EMBL" id="SBKN01000001">
    <property type="protein sequence ID" value="RXR24249.1"/>
    <property type="molecule type" value="Genomic_DNA"/>
</dbReference>
<sequence>MKTLARYSMILGLSVLLIVILACQATNPENLMEGKWKECRWEYERSDLQLSVKQSSETVKAIAGENLMIHKAEQWCFYPNGLLRLHGASYTRDLHWAIKGRGNILELKYGTIIEHYQLSQLTPKKLVLNFETETQMRGIARLTFERI</sequence>
<gene>
    <name evidence="1" type="ORF">EQG61_02070</name>
</gene>
<dbReference type="AlphaFoldDB" id="A0A4Q1KCK9"/>
<reference evidence="2" key="1">
    <citation type="submission" date="2019-01" db="EMBL/GenBank/DDBJ databases">
        <title>Cytophagaceae bacterium strain CAR-16.</title>
        <authorList>
            <person name="Chen W.-M."/>
        </authorList>
    </citation>
    <scope>NUCLEOTIDE SEQUENCE [LARGE SCALE GENOMIC DNA]</scope>
    <source>
        <strain evidence="2">WWJ-16</strain>
    </source>
</reference>
<dbReference type="Proteomes" id="UP000289857">
    <property type="component" value="Unassembled WGS sequence"/>
</dbReference>
<protein>
    <recommendedName>
        <fullName evidence="3">Lipocalin-like domain-containing protein</fullName>
    </recommendedName>
</protein>
<name>A0A4Q1KCK9_9FLAO</name>
<comment type="caution">
    <text evidence="1">The sequence shown here is derived from an EMBL/GenBank/DDBJ whole genome shotgun (WGS) entry which is preliminary data.</text>
</comment>
<dbReference type="RefSeq" id="WP_129460227.1">
    <property type="nucleotide sequence ID" value="NZ_SBKN01000001.1"/>
</dbReference>
<evidence type="ECO:0008006" key="3">
    <source>
        <dbReference type="Google" id="ProtNLM"/>
    </source>
</evidence>
<evidence type="ECO:0000313" key="2">
    <source>
        <dbReference type="Proteomes" id="UP000289857"/>
    </source>
</evidence>